<reference evidence="3 4" key="1">
    <citation type="submission" date="2024-03" db="EMBL/GenBank/DDBJ databases">
        <title>Draft genome sequence of Pseudonocardia carboxydivorans JCM 14827.</title>
        <authorList>
            <person name="Duangmal K."/>
        </authorList>
    </citation>
    <scope>NUCLEOTIDE SEQUENCE [LARGE SCALE GENOMIC DNA]</scope>
    <source>
        <strain evidence="3 4">JCM 14827</strain>
    </source>
</reference>
<accession>A0ABU9ADP8</accession>
<evidence type="ECO:0000256" key="1">
    <source>
        <dbReference type="ARBA" id="ARBA00023125"/>
    </source>
</evidence>
<dbReference type="PRINTS" id="PR00040">
    <property type="entry name" value="HTHMERR"/>
</dbReference>
<dbReference type="EMBL" id="JBBPIX010000003">
    <property type="protein sequence ID" value="MEK6463742.1"/>
    <property type="molecule type" value="Genomic_DNA"/>
</dbReference>
<dbReference type="InterPro" id="IPR009061">
    <property type="entry name" value="DNA-bd_dom_put_sf"/>
</dbReference>
<name>A0ABU9ADP8_PSEA5</name>
<keyword evidence="4" id="KW-1185">Reference proteome</keyword>
<dbReference type="InterPro" id="IPR047057">
    <property type="entry name" value="MerR_fam"/>
</dbReference>
<dbReference type="Proteomes" id="UP001367513">
    <property type="component" value="Unassembled WGS sequence"/>
</dbReference>
<dbReference type="SMART" id="SM00422">
    <property type="entry name" value="HTH_MERR"/>
    <property type="match status" value="1"/>
</dbReference>
<evidence type="ECO:0000259" key="2">
    <source>
        <dbReference type="PROSITE" id="PS50937"/>
    </source>
</evidence>
<dbReference type="Gene3D" id="1.10.1660.10">
    <property type="match status" value="1"/>
</dbReference>
<dbReference type="PANTHER" id="PTHR30204">
    <property type="entry name" value="REDOX-CYCLING DRUG-SENSING TRANSCRIPTIONAL ACTIVATOR SOXR"/>
    <property type="match status" value="1"/>
</dbReference>
<organism evidence="3 4">
    <name type="scientific">Pseudonocardia alni subsp. carboxydivorans</name>
    <dbReference type="NCBI Taxonomy" id="415010"/>
    <lineage>
        <taxon>Bacteria</taxon>
        <taxon>Bacillati</taxon>
        <taxon>Actinomycetota</taxon>
        <taxon>Actinomycetes</taxon>
        <taxon>Pseudonocardiales</taxon>
        <taxon>Pseudonocardiaceae</taxon>
        <taxon>Pseudonocardia</taxon>
    </lineage>
</organism>
<dbReference type="SUPFAM" id="SSF46955">
    <property type="entry name" value="Putative DNA-binding domain"/>
    <property type="match status" value="1"/>
</dbReference>
<feature type="domain" description="HTH merR-type" evidence="2">
    <location>
        <begin position="1"/>
        <end position="68"/>
    </location>
</feature>
<sequence length="126" mass="13727">MKIGELAERTGVSVRMLRYYEQQGLLTSTRSTGGQRLYSLHEPERVELLRTLFAAGLSSRTIASLLPCVDTPGPQTADEAYATMCRERDRLSAAMATLATARDALDGLIACNSEHRAALASPRRTA</sequence>
<dbReference type="RefSeq" id="WP_224403895.1">
    <property type="nucleotide sequence ID" value="NZ_BAAAOD010000010.1"/>
</dbReference>
<dbReference type="InterPro" id="IPR000551">
    <property type="entry name" value="MerR-type_HTH_dom"/>
</dbReference>
<protein>
    <submittedName>
        <fullName evidence="3">MerR family transcriptional regulator</fullName>
    </submittedName>
</protein>
<gene>
    <name evidence="3" type="ORF">WG925_08355</name>
</gene>
<keyword evidence="1" id="KW-0238">DNA-binding</keyword>
<dbReference type="Pfam" id="PF13411">
    <property type="entry name" value="MerR_1"/>
    <property type="match status" value="1"/>
</dbReference>
<dbReference type="PROSITE" id="PS00552">
    <property type="entry name" value="HTH_MERR_1"/>
    <property type="match status" value="1"/>
</dbReference>
<proteinExistence type="predicted"/>
<evidence type="ECO:0000313" key="4">
    <source>
        <dbReference type="Proteomes" id="UP001367513"/>
    </source>
</evidence>
<comment type="caution">
    <text evidence="3">The sequence shown here is derived from an EMBL/GenBank/DDBJ whole genome shotgun (WGS) entry which is preliminary data.</text>
</comment>
<evidence type="ECO:0000313" key="3">
    <source>
        <dbReference type="EMBL" id="MEK6463742.1"/>
    </source>
</evidence>
<dbReference type="PANTHER" id="PTHR30204:SF97">
    <property type="entry name" value="MERR FAMILY REGULATORY PROTEIN"/>
    <property type="match status" value="1"/>
</dbReference>
<dbReference type="PROSITE" id="PS50937">
    <property type="entry name" value="HTH_MERR_2"/>
    <property type="match status" value="1"/>
</dbReference>